<reference evidence="1 2" key="1">
    <citation type="journal article" date="2015" name="Nature">
        <title>rRNA introns, odd ribosomes, and small enigmatic genomes across a large radiation of phyla.</title>
        <authorList>
            <person name="Brown C.T."/>
            <person name="Hug L.A."/>
            <person name="Thomas B.C."/>
            <person name="Sharon I."/>
            <person name="Castelle C.J."/>
            <person name="Singh A."/>
            <person name="Wilkins M.J."/>
            <person name="Williams K.H."/>
            <person name="Banfield J.F."/>
        </authorList>
    </citation>
    <scope>NUCLEOTIDE SEQUENCE [LARGE SCALE GENOMIC DNA]</scope>
</reference>
<name>A0A0G1WF62_9BACT</name>
<comment type="caution">
    <text evidence="1">The sequence shown here is derived from an EMBL/GenBank/DDBJ whole genome shotgun (WGS) entry which is preliminary data.</text>
</comment>
<sequence>AGVFYMFGDGIDDEFALLRHAVYLYFSRVLDEFGDDDRMIGRNIRRALQEFEERFFVRRHFHRGAGENVRWADECGITDFLGGAGGGFRRADLGPRGLVNLQFSCEEATRGCSVFVRLSRR</sequence>
<feature type="non-terminal residue" evidence="1">
    <location>
        <position position="1"/>
    </location>
</feature>
<evidence type="ECO:0000313" key="1">
    <source>
        <dbReference type="EMBL" id="KKW17423.1"/>
    </source>
</evidence>
<organism evidence="1 2">
    <name type="scientific">Candidatus Kaiserbacteria bacterium GW2011_GWB1_50_17</name>
    <dbReference type="NCBI Taxonomy" id="1618673"/>
    <lineage>
        <taxon>Bacteria</taxon>
        <taxon>Candidatus Kaiseribacteriota</taxon>
    </lineage>
</organism>
<gene>
    <name evidence="1" type="ORF">UY57_C0017G0009</name>
</gene>
<dbReference type="Proteomes" id="UP000034120">
    <property type="component" value="Unassembled WGS sequence"/>
</dbReference>
<proteinExistence type="predicted"/>
<protein>
    <submittedName>
        <fullName evidence="1">Uncharacterized protein</fullName>
    </submittedName>
</protein>
<accession>A0A0G1WF62</accession>
<evidence type="ECO:0000313" key="2">
    <source>
        <dbReference type="Proteomes" id="UP000034120"/>
    </source>
</evidence>
<dbReference type="AlphaFoldDB" id="A0A0G1WF62"/>
<dbReference type="EMBL" id="LCQM01000017">
    <property type="protein sequence ID" value="KKW17423.1"/>
    <property type="molecule type" value="Genomic_DNA"/>
</dbReference>